<dbReference type="SUPFAM" id="SSF49313">
    <property type="entry name" value="Cadherin-like"/>
    <property type="match status" value="1"/>
</dbReference>
<protein>
    <recommendedName>
        <fullName evidence="4">Ig-like domain-containing protein</fullName>
    </recommendedName>
</protein>
<dbReference type="GO" id="GO:0016020">
    <property type="term" value="C:membrane"/>
    <property type="evidence" value="ECO:0007669"/>
    <property type="project" value="InterPro"/>
</dbReference>
<feature type="signal peptide" evidence="1">
    <location>
        <begin position="1"/>
        <end position="18"/>
    </location>
</feature>
<gene>
    <name evidence="2" type="ORF">DFR48_10747</name>
</gene>
<sequence length="119" mass="12447">MKSSIAAAVLATSIAGSASTETFKFPTYALKVEFTSPDTSPVDRLKAGQPLTVSVVVSRSTGAVKVVPTSTPDWMTYDPKTREFTGVPVPGQHELAVSVTDAGTGQQTSGVLTMNIESR</sequence>
<accession>A0A6I7HLK6</accession>
<reference evidence="2 3" key="1">
    <citation type="submission" date="2018-07" db="EMBL/GenBank/DDBJ databases">
        <title>Genomic Encyclopedia of Type Strains, Phase IV (KMG-IV): sequencing the most valuable type-strain genomes for metagenomic binning, comparative biology and taxonomic classification.</title>
        <authorList>
            <person name="Goeker M."/>
        </authorList>
    </citation>
    <scope>NUCLEOTIDE SEQUENCE [LARGE SCALE GENOMIC DNA]</scope>
    <source>
        <strain evidence="2 3">DSM 25528</strain>
    </source>
</reference>
<dbReference type="GO" id="GO:0005509">
    <property type="term" value="F:calcium ion binding"/>
    <property type="evidence" value="ECO:0007669"/>
    <property type="project" value="InterPro"/>
</dbReference>
<evidence type="ECO:0000313" key="2">
    <source>
        <dbReference type="EMBL" id="RCW23178.1"/>
    </source>
</evidence>
<organism evidence="2 3">
    <name type="scientific">Ciceribacter lividus</name>
    <dbReference type="NCBI Taxonomy" id="1197950"/>
    <lineage>
        <taxon>Bacteria</taxon>
        <taxon>Pseudomonadati</taxon>
        <taxon>Pseudomonadota</taxon>
        <taxon>Alphaproteobacteria</taxon>
        <taxon>Hyphomicrobiales</taxon>
        <taxon>Rhizobiaceae</taxon>
        <taxon>Ciceribacter</taxon>
    </lineage>
</organism>
<dbReference type="Proteomes" id="UP000252582">
    <property type="component" value="Unassembled WGS sequence"/>
</dbReference>
<dbReference type="RefSeq" id="WP_114363621.1">
    <property type="nucleotide sequence ID" value="NZ_QPIX01000007.1"/>
</dbReference>
<feature type="chain" id="PRO_5026218253" description="Ig-like domain-containing protein" evidence="1">
    <location>
        <begin position="19"/>
        <end position="119"/>
    </location>
</feature>
<dbReference type="Pfam" id="PF05345">
    <property type="entry name" value="He_PIG"/>
    <property type="match status" value="1"/>
</dbReference>
<dbReference type="EMBL" id="QPIX01000007">
    <property type="protein sequence ID" value="RCW23178.1"/>
    <property type="molecule type" value="Genomic_DNA"/>
</dbReference>
<proteinExistence type="predicted"/>
<dbReference type="InterPro" id="IPR015919">
    <property type="entry name" value="Cadherin-like_sf"/>
</dbReference>
<keyword evidence="1" id="KW-0732">Signal</keyword>
<dbReference type="InterPro" id="IPR013783">
    <property type="entry name" value="Ig-like_fold"/>
</dbReference>
<keyword evidence="3" id="KW-1185">Reference proteome</keyword>
<evidence type="ECO:0000313" key="3">
    <source>
        <dbReference type="Proteomes" id="UP000252582"/>
    </source>
</evidence>
<evidence type="ECO:0008006" key="4">
    <source>
        <dbReference type="Google" id="ProtNLM"/>
    </source>
</evidence>
<dbReference type="AlphaFoldDB" id="A0A6I7HLK6"/>
<comment type="caution">
    <text evidence="2">The sequence shown here is derived from an EMBL/GenBank/DDBJ whole genome shotgun (WGS) entry which is preliminary data.</text>
</comment>
<dbReference type="Gene3D" id="2.60.40.10">
    <property type="entry name" value="Immunoglobulins"/>
    <property type="match status" value="1"/>
</dbReference>
<evidence type="ECO:0000256" key="1">
    <source>
        <dbReference type="SAM" id="SignalP"/>
    </source>
</evidence>
<name>A0A6I7HLK6_9HYPH</name>